<dbReference type="RefSeq" id="WP_075382254.1">
    <property type="nucleotide sequence ID" value="NZ_CP015369.1"/>
</dbReference>
<dbReference type="PROSITE" id="PS51736">
    <property type="entry name" value="RECOMBINASES_3"/>
    <property type="match status" value="1"/>
</dbReference>
<dbReference type="SMART" id="SM00857">
    <property type="entry name" value="Resolvase"/>
    <property type="match status" value="1"/>
</dbReference>
<dbReference type="Pfam" id="PF00239">
    <property type="entry name" value="Resolvase"/>
    <property type="match status" value="1"/>
</dbReference>
<protein>
    <submittedName>
        <fullName evidence="2">Resolvase</fullName>
    </submittedName>
    <submittedName>
        <fullName evidence="3">Site-specific DNA recombinase</fullName>
    </submittedName>
</protein>
<dbReference type="GO" id="GO:0000150">
    <property type="term" value="F:DNA strand exchange activity"/>
    <property type="evidence" value="ECO:0007669"/>
    <property type="project" value="InterPro"/>
</dbReference>
<dbReference type="InterPro" id="IPR006119">
    <property type="entry name" value="Resolv_N"/>
</dbReference>
<gene>
    <name evidence="2" type="ORF">MCBMB27_05825</name>
    <name evidence="3" type="ORF">SAMN05192567_13732</name>
</gene>
<keyword evidence="4" id="KW-1185">Reference proteome</keyword>
<accession>A0AAE8L9E2</accession>
<evidence type="ECO:0000259" key="1">
    <source>
        <dbReference type="PROSITE" id="PS51736"/>
    </source>
</evidence>
<reference evidence="3 5" key="2">
    <citation type="submission" date="2016-10" db="EMBL/GenBank/DDBJ databases">
        <authorList>
            <person name="Varghese N."/>
            <person name="Submissions S."/>
        </authorList>
    </citation>
    <scope>NUCLEOTIDE SEQUENCE [LARGE SCALE GENOMIC DNA]</scope>
    <source>
        <strain evidence="3 5">CBMB27</strain>
    </source>
</reference>
<organism evidence="3 5">
    <name type="scientific">Methylobacterium phyllosphaerae</name>
    <dbReference type="NCBI Taxonomy" id="418223"/>
    <lineage>
        <taxon>Bacteria</taxon>
        <taxon>Pseudomonadati</taxon>
        <taxon>Pseudomonadota</taxon>
        <taxon>Alphaproteobacteria</taxon>
        <taxon>Hyphomicrobiales</taxon>
        <taxon>Methylobacteriaceae</taxon>
        <taxon>Methylobacterium</taxon>
    </lineage>
</organism>
<evidence type="ECO:0000313" key="2">
    <source>
        <dbReference type="EMBL" id="APT35116.1"/>
    </source>
</evidence>
<name>A0AAE8L9E2_9HYPH</name>
<geneLocation type="plasmid" evidence="2 4">
    <name>CBMB27-p2</name>
</geneLocation>
<evidence type="ECO:0000313" key="5">
    <source>
        <dbReference type="Proteomes" id="UP000199140"/>
    </source>
</evidence>
<evidence type="ECO:0000313" key="3">
    <source>
        <dbReference type="EMBL" id="SFH62573.1"/>
    </source>
</evidence>
<dbReference type="AlphaFoldDB" id="A0AAE8L9E2"/>
<dbReference type="Proteomes" id="UP000199140">
    <property type="component" value="Unassembled WGS sequence"/>
</dbReference>
<proteinExistence type="predicted"/>
<dbReference type="SUPFAM" id="SSF53041">
    <property type="entry name" value="Resolvase-like"/>
    <property type="match status" value="1"/>
</dbReference>
<dbReference type="Proteomes" id="UP000185487">
    <property type="component" value="Plasmid CBMB27-p2"/>
</dbReference>
<dbReference type="PANTHER" id="PTHR30461">
    <property type="entry name" value="DNA-INVERTASE FROM LAMBDOID PROPHAGE"/>
    <property type="match status" value="1"/>
</dbReference>
<dbReference type="Gene3D" id="3.40.50.1390">
    <property type="entry name" value="Resolvase, N-terminal catalytic domain"/>
    <property type="match status" value="1"/>
</dbReference>
<dbReference type="InterPro" id="IPR036162">
    <property type="entry name" value="Resolvase-like_N_sf"/>
</dbReference>
<sequence length="207" mass="22916">MSVRAYPYAGIDKRDPIRACDELAAFAAEHGRTVAAWYLENASGAKLEPSGLSRLLEDSQPGDVLLIESVDQLSRLSEGDWVALKTQIGARSLRIVSVDLPTSHRILEDTQPNDCTKRLYAALNAMLIDVIAAGTRKDDKDRRRRLAEGQARAKAQGRSLGRPENIERNALIADLLWKGMSWSQVQTATGCSRFTVAKVARSEKKRR</sequence>
<dbReference type="EMBL" id="CP015369">
    <property type="protein sequence ID" value="APT35116.1"/>
    <property type="molecule type" value="Genomic_DNA"/>
</dbReference>
<dbReference type="InterPro" id="IPR050639">
    <property type="entry name" value="SSR_resolvase"/>
</dbReference>
<dbReference type="EMBL" id="FOPK01000037">
    <property type="protein sequence ID" value="SFH62573.1"/>
    <property type="molecule type" value="Genomic_DNA"/>
</dbReference>
<dbReference type="PANTHER" id="PTHR30461:SF25">
    <property type="entry name" value="RESOLVASE-RELATED"/>
    <property type="match status" value="1"/>
</dbReference>
<keyword evidence="2" id="KW-0614">Plasmid</keyword>
<reference evidence="2 4" key="1">
    <citation type="submission" date="2016-04" db="EMBL/GenBank/DDBJ databases">
        <title>Complete genome sequencing and analysis of CBMB27, Methylobacterium phyllosphaerae isolated from leaf tissues of rice (Oryza sativa L.).</title>
        <authorList>
            <person name="Lee Y."/>
            <person name="Hwangbo K."/>
            <person name="Chung H."/>
            <person name="Yoo J."/>
            <person name="Kim K.Y."/>
            <person name="Sa T.M."/>
            <person name="Um Y."/>
            <person name="Madhaiyan M."/>
        </authorList>
    </citation>
    <scope>NUCLEOTIDE SEQUENCE [LARGE SCALE GENOMIC DNA]</scope>
    <source>
        <strain evidence="2 4">CBMB27</strain>
        <plasmid evidence="2 4">CBMB27-p2</plasmid>
    </source>
</reference>
<feature type="domain" description="Resolvase/invertase-type recombinase catalytic" evidence="1">
    <location>
        <begin position="2"/>
        <end position="157"/>
    </location>
</feature>
<dbReference type="GO" id="GO:0003677">
    <property type="term" value="F:DNA binding"/>
    <property type="evidence" value="ECO:0007669"/>
    <property type="project" value="InterPro"/>
</dbReference>
<dbReference type="KEGG" id="mphy:MCBMB27_05825"/>
<evidence type="ECO:0000313" key="4">
    <source>
        <dbReference type="Proteomes" id="UP000185487"/>
    </source>
</evidence>